<dbReference type="Proteomes" id="UP000095284">
    <property type="component" value="Unplaced"/>
</dbReference>
<evidence type="ECO:0000313" key="6">
    <source>
        <dbReference type="Proteomes" id="UP000095284"/>
    </source>
</evidence>
<evidence type="ECO:0000256" key="1">
    <source>
        <dbReference type="SAM" id="Coils"/>
    </source>
</evidence>
<dbReference type="EMBL" id="CAJFCV020000003">
    <property type="protein sequence ID" value="CAG9108917.1"/>
    <property type="molecule type" value="Genomic_DNA"/>
</dbReference>
<dbReference type="Proteomes" id="UP000582659">
    <property type="component" value="Unassembled WGS sequence"/>
</dbReference>
<dbReference type="SUPFAM" id="SSF81698">
    <property type="entry name" value="FF domain"/>
    <property type="match status" value="4"/>
</dbReference>
<dbReference type="Pfam" id="PF01846">
    <property type="entry name" value="FF"/>
    <property type="match status" value="2"/>
</dbReference>
<feature type="compositionally biased region" description="Basic residues" evidence="2">
    <location>
        <begin position="673"/>
        <end position="695"/>
    </location>
</feature>
<reference evidence="8" key="1">
    <citation type="submission" date="2016-11" db="UniProtKB">
        <authorList>
            <consortium name="WormBaseParasite"/>
        </authorList>
    </citation>
    <scope>IDENTIFICATION</scope>
</reference>
<dbReference type="Proteomes" id="UP000659654">
    <property type="component" value="Unassembled WGS sequence"/>
</dbReference>
<evidence type="ECO:0000259" key="4">
    <source>
        <dbReference type="PROSITE" id="PS51676"/>
    </source>
</evidence>
<dbReference type="Pfam" id="PF25432">
    <property type="entry name" value="FF_PRPF40A"/>
    <property type="match status" value="1"/>
</dbReference>
<organism evidence="6 8">
    <name type="scientific">Bursaphelenchus xylophilus</name>
    <name type="common">Pinewood nematode worm</name>
    <name type="synonym">Aphelenchoides xylophilus</name>
    <dbReference type="NCBI Taxonomy" id="6326"/>
    <lineage>
        <taxon>Eukaryota</taxon>
        <taxon>Metazoa</taxon>
        <taxon>Ecdysozoa</taxon>
        <taxon>Nematoda</taxon>
        <taxon>Chromadorea</taxon>
        <taxon>Rhabditida</taxon>
        <taxon>Tylenchina</taxon>
        <taxon>Tylenchomorpha</taxon>
        <taxon>Aphelenchoidea</taxon>
        <taxon>Aphelenchoididae</taxon>
        <taxon>Bursaphelenchus</taxon>
    </lineage>
</organism>
<name>A0A1I7SSQ6_BURXY</name>
<dbReference type="SMART" id="SM00441">
    <property type="entry name" value="FF"/>
    <property type="match status" value="4"/>
</dbReference>
<dbReference type="PANTHER" id="PTHR11864">
    <property type="entry name" value="PRE-MRNA-PROCESSING PROTEIN PRP40"/>
    <property type="match status" value="1"/>
</dbReference>
<dbReference type="GO" id="GO:0005685">
    <property type="term" value="C:U1 snRNP"/>
    <property type="evidence" value="ECO:0007669"/>
    <property type="project" value="TreeGrafter"/>
</dbReference>
<dbReference type="SMART" id="SM00456">
    <property type="entry name" value="WW"/>
    <property type="match status" value="2"/>
</dbReference>
<dbReference type="SMR" id="A0A1I7SSQ6"/>
<dbReference type="Gene3D" id="1.10.10.440">
    <property type="entry name" value="FF domain"/>
    <property type="match status" value="3"/>
</dbReference>
<accession>A0A1I7SSQ6</accession>
<dbReference type="SUPFAM" id="SSF51045">
    <property type="entry name" value="WW domain"/>
    <property type="match status" value="2"/>
</dbReference>
<dbReference type="InterPro" id="IPR036020">
    <property type="entry name" value="WW_dom_sf"/>
</dbReference>
<gene>
    <name evidence="5" type="ORF">BXYJ_LOCUS6942</name>
</gene>
<feature type="domain" description="WW" evidence="3">
    <location>
        <begin position="98"/>
        <end position="131"/>
    </location>
</feature>
<dbReference type="InterPro" id="IPR036517">
    <property type="entry name" value="FF_domain_sf"/>
</dbReference>
<dbReference type="Pfam" id="PF00397">
    <property type="entry name" value="WW"/>
    <property type="match status" value="2"/>
</dbReference>
<dbReference type="WBParaSite" id="BXY_1607300.1">
    <property type="protein sequence ID" value="BXY_1607300.1"/>
    <property type="gene ID" value="BXY_1607300"/>
</dbReference>
<feature type="compositionally biased region" description="Basic residues" evidence="2">
    <location>
        <begin position="724"/>
        <end position="733"/>
    </location>
</feature>
<dbReference type="PROSITE" id="PS51676">
    <property type="entry name" value="FF"/>
    <property type="match status" value="1"/>
</dbReference>
<feature type="region of interest" description="Disordered" evidence="2">
    <location>
        <begin position="624"/>
        <end position="733"/>
    </location>
</feature>
<proteinExistence type="predicted"/>
<evidence type="ECO:0000259" key="3">
    <source>
        <dbReference type="PROSITE" id="PS50020"/>
    </source>
</evidence>
<dbReference type="EMBL" id="CAJFDI010000003">
    <property type="protein sequence ID" value="CAD5221967.1"/>
    <property type="molecule type" value="Genomic_DNA"/>
</dbReference>
<feature type="compositionally biased region" description="Basic residues" evidence="2">
    <location>
        <begin position="655"/>
        <end position="665"/>
    </location>
</feature>
<feature type="compositionally biased region" description="Basic and acidic residues" evidence="2">
    <location>
        <begin position="696"/>
        <end position="708"/>
    </location>
</feature>
<feature type="domain" description="FF" evidence="4">
    <location>
        <begin position="210"/>
        <end position="268"/>
    </location>
</feature>
<feature type="domain" description="WW" evidence="3">
    <location>
        <begin position="57"/>
        <end position="84"/>
    </location>
</feature>
<dbReference type="GO" id="GO:0045292">
    <property type="term" value="P:mRNA cis splicing, via spliceosome"/>
    <property type="evidence" value="ECO:0007669"/>
    <property type="project" value="InterPro"/>
</dbReference>
<dbReference type="PANTHER" id="PTHR11864:SF0">
    <property type="entry name" value="PRP40 PRE-MRNA PROCESSING FACTOR 40 HOMOLOG A (YEAST)"/>
    <property type="match status" value="1"/>
</dbReference>
<protein>
    <submittedName>
        <fullName evidence="5">(pine wood nematode) hypothetical protein</fullName>
    </submittedName>
</protein>
<sequence length="733" mass="85744">MANRSFFPVMHSAPQPTSQFPYSMLPTQMAYDPNRSVSAHPPQAIPPVNGRAEEFEWIEYLNESGKSYYYNKVTKQTTWDKPAKFKPAARPNPAVTVTPNNAIWKEYKNPQGRCYYHNPVTNETTWTKPEGFQNEALAIPEDAQRVQPINNNNIPPGMQNASASMPQLPQTHSSTSTDIDKAMEATLKQLAPPNSTELIPVETTDPVVVKQRAFERFKEMLLDKYQGNKINTNQSWDQAVRYIQHDPRFDLVNKVSEKKRIFNEWKAQQQKDDRDARRLAVRRAKEELEKFLLTSEKCRPSMPYQRADKVFREEERWRAVTESDRKDIYKDAMAMLKKKQEEEQKSQREKCQKLLNDLLDTLPEITYRTTWAQTQRILAANEFYLENDDLKQMDKLDALEVFMEYIRKAEREHAKEREQEEKMRRRESRKGRDAFYNYLGELNKQGIIKANSTWQALFPKIRNDSRFSSMLANTGSTPLDMFKFFVEDLKSEFAKEKKKIKIILENTGQNVNMETPFEEFEKWIRSEDPEKTISHANLRICFDQLVDKAVSEGKDYVRKPSSGKEKRNEMPPLTLFEQISPRITVRSEWEDYKDKIMAELALSDTDELMAETAFNEYIKALKDSKGDGKDISEGEVSDEDEEEKKEPAETPVSRSRSKSRTRSRSKSVEKEKTKKSKKEKKAKKSKKKKDKKHKSSKYEDISSDEDARPRRRRRSDSDSSDRVKSKKARKEKR</sequence>
<dbReference type="InterPro" id="IPR002713">
    <property type="entry name" value="FF_domain"/>
</dbReference>
<dbReference type="eggNOG" id="KOG0152">
    <property type="taxonomic scope" value="Eukaryota"/>
</dbReference>
<keyword evidence="7" id="KW-1185">Reference proteome</keyword>
<dbReference type="GO" id="GO:0071004">
    <property type="term" value="C:U2-type prespliceosome"/>
    <property type="evidence" value="ECO:0007669"/>
    <property type="project" value="TreeGrafter"/>
</dbReference>
<reference evidence="5" key="2">
    <citation type="submission" date="2020-09" db="EMBL/GenBank/DDBJ databases">
        <authorList>
            <person name="Kikuchi T."/>
        </authorList>
    </citation>
    <scope>NUCLEOTIDE SEQUENCE</scope>
    <source>
        <strain evidence="5">Ka4C1</strain>
    </source>
</reference>
<evidence type="ECO:0000313" key="7">
    <source>
        <dbReference type="Proteomes" id="UP000659654"/>
    </source>
</evidence>
<feature type="compositionally biased region" description="Acidic residues" evidence="2">
    <location>
        <begin position="633"/>
        <end position="643"/>
    </location>
</feature>
<dbReference type="GO" id="GO:0003723">
    <property type="term" value="F:RNA binding"/>
    <property type="evidence" value="ECO:0007669"/>
    <property type="project" value="TreeGrafter"/>
</dbReference>
<keyword evidence="1" id="KW-0175">Coiled coil</keyword>
<dbReference type="OrthoDB" id="187617at2759"/>
<dbReference type="InterPro" id="IPR001202">
    <property type="entry name" value="WW_dom"/>
</dbReference>
<dbReference type="PROSITE" id="PS01159">
    <property type="entry name" value="WW_DOMAIN_1"/>
    <property type="match status" value="2"/>
</dbReference>
<dbReference type="InterPro" id="IPR039726">
    <property type="entry name" value="Prp40-like"/>
</dbReference>
<evidence type="ECO:0000256" key="2">
    <source>
        <dbReference type="SAM" id="MobiDB-lite"/>
    </source>
</evidence>
<dbReference type="PROSITE" id="PS50020">
    <property type="entry name" value="WW_DOMAIN_2"/>
    <property type="match status" value="2"/>
</dbReference>
<dbReference type="AlphaFoldDB" id="A0A1I7SSQ6"/>
<evidence type="ECO:0000313" key="5">
    <source>
        <dbReference type="EMBL" id="CAD5221967.1"/>
    </source>
</evidence>
<dbReference type="Gene3D" id="2.20.70.10">
    <property type="match status" value="2"/>
</dbReference>
<feature type="coiled-coil region" evidence="1">
    <location>
        <begin position="329"/>
        <end position="357"/>
    </location>
</feature>
<dbReference type="CDD" id="cd00201">
    <property type="entry name" value="WW"/>
    <property type="match status" value="2"/>
</dbReference>
<evidence type="ECO:0000313" key="8">
    <source>
        <dbReference type="WBParaSite" id="BXY_1607300.1"/>
    </source>
</evidence>